<reference evidence="2" key="1">
    <citation type="journal article" date="2013" name="BMC Genomics">
        <title>Unscrambling butterfly oogenesis.</title>
        <authorList>
            <person name="Carter J.M."/>
            <person name="Baker S.C."/>
            <person name="Pink R."/>
            <person name="Carter D.R."/>
            <person name="Collins A."/>
            <person name="Tomlin J."/>
            <person name="Gibbs M."/>
            <person name="Breuker C.J."/>
        </authorList>
    </citation>
    <scope>NUCLEOTIDE SEQUENCE</scope>
    <source>
        <tissue evidence="2">Ovary</tissue>
    </source>
</reference>
<dbReference type="AlphaFoldDB" id="S4PXC5"/>
<reference evidence="2" key="2">
    <citation type="submission" date="2013-05" db="EMBL/GenBank/DDBJ databases">
        <authorList>
            <person name="Carter J.-M."/>
            <person name="Baker S.C."/>
            <person name="Pink R."/>
            <person name="Carter D.R.F."/>
            <person name="Collins A."/>
            <person name="Tomlin J."/>
            <person name="Gibbs M."/>
            <person name="Breuker C.J."/>
        </authorList>
    </citation>
    <scope>NUCLEOTIDE SEQUENCE</scope>
    <source>
        <tissue evidence="2">Ovary</tissue>
    </source>
</reference>
<keyword evidence="1" id="KW-0472">Membrane</keyword>
<feature type="transmembrane region" description="Helical" evidence="1">
    <location>
        <begin position="25"/>
        <end position="50"/>
    </location>
</feature>
<evidence type="ECO:0000256" key="1">
    <source>
        <dbReference type="SAM" id="Phobius"/>
    </source>
</evidence>
<name>S4PXC5_9NEOP</name>
<accession>S4PXC5</accession>
<organism evidence="2">
    <name type="scientific">Pararge aegeria</name>
    <name type="common">speckled wood butterfly</name>
    <dbReference type="NCBI Taxonomy" id="116150"/>
    <lineage>
        <taxon>Eukaryota</taxon>
        <taxon>Metazoa</taxon>
        <taxon>Ecdysozoa</taxon>
        <taxon>Arthropoda</taxon>
        <taxon>Hexapoda</taxon>
        <taxon>Insecta</taxon>
        <taxon>Pterygota</taxon>
        <taxon>Neoptera</taxon>
        <taxon>Endopterygota</taxon>
        <taxon>Lepidoptera</taxon>
        <taxon>Glossata</taxon>
        <taxon>Ditrysia</taxon>
        <taxon>Papilionoidea</taxon>
        <taxon>Nymphalidae</taxon>
        <taxon>Satyrinae</taxon>
        <taxon>Satyrini</taxon>
        <taxon>Parargina</taxon>
        <taxon>Pararge</taxon>
    </lineage>
</organism>
<keyword evidence="1" id="KW-0812">Transmembrane</keyword>
<protein>
    <submittedName>
        <fullName evidence="2">Uncharacterized protein</fullName>
    </submittedName>
</protein>
<dbReference type="EMBL" id="GAIX01005278">
    <property type="protein sequence ID" value="JAA87282.1"/>
    <property type="molecule type" value="Transcribed_RNA"/>
</dbReference>
<keyword evidence="1" id="KW-1133">Transmembrane helix</keyword>
<evidence type="ECO:0000313" key="2">
    <source>
        <dbReference type="EMBL" id="JAA87282.1"/>
    </source>
</evidence>
<sequence length="73" mass="8378">MATASSSSIDTAEQFSVKRLPVKRAFTFFFGHFGIICIYSLVISVTVAHFNCIFHKNVYRCDFVRGEPLMYNF</sequence>
<proteinExistence type="predicted"/>